<gene>
    <name evidence="1" type="ORF">F7725_010242</name>
</gene>
<accession>A0A7J5XN40</accession>
<feature type="non-terminal residue" evidence="1">
    <location>
        <position position="1"/>
    </location>
</feature>
<evidence type="ECO:0000313" key="2">
    <source>
        <dbReference type="Proteomes" id="UP000518266"/>
    </source>
</evidence>
<name>A0A7J5XN40_DISMA</name>
<dbReference type="AlphaFoldDB" id="A0A7J5XN40"/>
<comment type="caution">
    <text evidence="1">The sequence shown here is derived from an EMBL/GenBank/DDBJ whole genome shotgun (WGS) entry which is preliminary data.</text>
</comment>
<proteinExistence type="predicted"/>
<reference evidence="1 2" key="1">
    <citation type="submission" date="2020-03" db="EMBL/GenBank/DDBJ databases">
        <title>Dissostichus mawsoni Genome sequencing and assembly.</title>
        <authorList>
            <person name="Park H."/>
        </authorList>
    </citation>
    <scope>NUCLEOTIDE SEQUENCE [LARGE SCALE GENOMIC DNA]</scope>
    <source>
        <strain evidence="1">DM0001</strain>
        <tissue evidence="1">Muscle</tissue>
    </source>
</reference>
<protein>
    <submittedName>
        <fullName evidence="1">Uncharacterized protein</fullName>
    </submittedName>
</protein>
<evidence type="ECO:0000313" key="1">
    <source>
        <dbReference type="EMBL" id="KAF3838474.1"/>
    </source>
</evidence>
<sequence length="235" mass="26674">MLQEQLLRRWGSCGSGGGTATCPSSRPYADAFPPDIEHTHRQLTARHRLMMQPFFMRPGPPNFLMSWQNWQVLHSFLQQAAQRLHLTRLRRRAEMEERLMDLRGLWGLGPKRGRASGFMMPTGTHFFCSGSPPASPRGSTAPPAQRESAVSLSTPLEVPFLLESMFSMSALSKHLSPKKMSPCFPDNTQFSYISRFWGVGGISQNTCRGPRMWYQTEVPPKSMWKSVKQPCTLMR</sequence>
<organism evidence="1 2">
    <name type="scientific">Dissostichus mawsoni</name>
    <name type="common">Antarctic cod</name>
    <dbReference type="NCBI Taxonomy" id="36200"/>
    <lineage>
        <taxon>Eukaryota</taxon>
        <taxon>Metazoa</taxon>
        <taxon>Chordata</taxon>
        <taxon>Craniata</taxon>
        <taxon>Vertebrata</taxon>
        <taxon>Euteleostomi</taxon>
        <taxon>Actinopterygii</taxon>
        <taxon>Neopterygii</taxon>
        <taxon>Teleostei</taxon>
        <taxon>Neoteleostei</taxon>
        <taxon>Acanthomorphata</taxon>
        <taxon>Eupercaria</taxon>
        <taxon>Perciformes</taxon>
        <taxon>Notothenioidei</taxon>
        <taxon>Nototheniidae</taxon>
        <taxon>Dissostichus</taxon>
    </lineage>
</organism>
<dbReference type="EMBL" id="JAAKFY010000022">
    <property type="protein sequence ID" value="KAF3838474.1"/>
    <property type="molecule type" value="Genomic_DNA"/>
</dbReference>
<keyword evidence="2" id="KW-1185">Reference proteome</keyword>
<dbReference type="Proteomes" id="UP000518266">
    <property type="component" value="Unassembled WGS sequence"/>
</dbReference>